<accession>A0AAV9XI87</accession>
<sequence length="542" mass="59910">MTTLWKGSIALPDGLPQATLECVELLSRNPATLKYFNSKTDSKNQLFSGAQLRLQTVVDAGKVPLWLACGPSLDVQTESEATANFLASIFTRQITRSHSTDSEEGEDGEKSDENEVPSVTTEYRPTQKALVIRLVYENPPEETEKPNITELVLYGALSTPTLPPELPPTNGDSQPDPIPAPSLSVYALPLSSRLAKEKKLHTAVKMEPLEPGKARFLAPIIGRKRKADALFEEYDKKQAYYATLPPGLRRSWHQRSNSIGAVKDEYGAPPPILSANGDSQKGLLSRSIGPGATNEFRRTISDDPRLRREKSQSILTARFREVADKNGQSDMLRRESSVKPLMRAGSDIGMLRRSDSFNISRTRNHTPDIKSEFGASVSSITGASTVPATNKFAEKNKTTAQKLILASMRLYGFTRARPGEVKIESEEEEYKTVFHTTLRSLVVSLRKSWNTEVVSVTRLKETTEYLMKAFVGGSGVVQGSSDKEEEAEEEDNPFRKTTIGRRGFGRRSVILGRDDTTLIGEDSFLGDSQLDFDASQVISFDD</sequence>
<dbReference type="Pfam" id="PF18596">
    <property type="entry name" value="Sld7_C"/>
    <property type="match status" value="1"/>
</dbReference>
<feature type="region of interest" description="Disordered" evidence="1">
    <location>
        <begin position="96"/>
        <end position="121"/>
    </location>
</feature>
<dbReference type="EMBL" id="JAVHJO010000003">
    <property type="protein sequence ID" value="KAK6541824.1"/>
    <property type="molecule type" value="Genomic_DNA"/>
</dbReference>
<evidence type="ECO:0000256" key="1">
    <source>
        <dbReference type="SAM" id="MobiDB-lite"/>
    </source>
</evidence>
<feature type="region of interest" description="Disordered" evidence="1">
    <location>
        <begin position="477"/>
        <end position="498"/>
    </location>
</feature>
<proteinExistence type="predicted"/>
<keyword evidence="4" id="KW-1185">Reference proteome</keyword>
<evidence type="ECO:0000259" key="2">
    <source>
        <dbReference type="Pfam" id="PF18596"/>
    </source>
</evidence>
<evidence type="ECO:0000313" key="4">
    <source>
        <dbReference type="Proteomes" id="UP001365542"/>
    </source>
</evidence>
<dbReference type="AlphaFoldDB" id="A0AAV9XI87"/>
<protein>
    <recommendedName>
        <fullName evidence="2">Sld7 C-terminal domain-containing protein</fullName>
    </recommendedName>
</protein>
<organism evidence="3 4">
    <name type="scientific">Orbilia ellipsospora</name>
    <dbReference type="NCBI Taxonomy" id="2528407"/>
    <lineage>
        <taxon>Eukaryota</taxon>
        <taxon>Fungi</taxon>
        <taxon>Dikarya</taxon>
        <taxon>Ascomycota</taxon>
        <taxon>Pezizomycotina</taxon>
        <taxon>Orbiliomycetes</taxon>
        <taxon>Orbiliales</taxon>
        <taxon>Orbiliaceae</taxon>
        <taxon>Orbilia</taxon>
    </lineage>
</organism>
<feature type="domain" description="Sld7 C-terminal" evidence="2">
    <location>
        <begin position="394"/>
        <end position="471"/>
    </location>
</feature>
<dbReference type="InterPro" id="IPR041260">
    <property type="entry name" value="Sld7_C"/>
</dbReference>
<feature type="compositionally biased region" description="Acidic residues" evidence="1">
    <location>
        <begin position="102"/>
        <end position="115"/>
    </location>
</feature>
<evidence type="ECO:0000313" key="3">
    <source>
        <dbReference type="EMBL" id="KAK6541824.1"/>
    </source>
</evidence>
<reference evidence="3 4" key="1">
    <citation type="submission" date="2019-10" db="EMBL/GenBank/DDBJ databases">
        <authorList>
            <person name="Palmer J.M."/>
        </authorList>
    </citation>
    <scope>NUCLEOTIDE SEQUENCE [LARGE SCALE GENOMIC DNA]</scope>
    <source>
        <strain evidence="3 4">TWF694</strain>
    </source>
</reference>
<dbReference type="Proteomes" id="UP001365542">
    <property type="component" value="Unassembled WGS sequence"/>
</dbReference>
<comment type="caution">
    <text evidence="3">The sequence shown here is derived from an EMBL/GenBank/DDBJ whole genome shotgun (WGS) entry which is preliminary data.</text>
</comment>
<name>A0AAV9XI87_9PEZI</name>
<gene>
    <name evidence="3" type="ORF">TWF694_007604</name>
</gene>